<evidence type="ECO:0000256" key="7">
    <source>
        <dbReference type="ARBA" id="ARBA00022842"/>
    </source>
</evidence>
<evidence type="ECO:0000256" key="10">
    <source>
        <dbReference type="ARBA" id="ARBA00052017"/>
    </source>
</evidence>
<evidence type="ECO:0000313" key="17">
    <source>
        <dbReference type="EMBL" id="SVD22838.1"/>
    </source>
</evidence>
<accession>A0A382TN05</accession>
<name>A0A382TN05_9ZZZZ</name>
<comment type="catalytic activity">
    <reaction evidence="10">
        <text>XTP + H2O = XMP + diphosphate + H(+)</text>
        <dbReference type="Rhea" id="RHEA:28610"/>
        <dbReference type="ChEBI" id="CHEBI:15377"/>
        <dbReference type="ChEBI" id="CHEBI:15378"/>
        <dbReference type="ChEBI" id="CHEBI:33019"/>
        <dbReference type="ChEBI" id="CHEBI:57464"/>
        <dbReference type="ChEBI" id="CHEBI:61314"/>
        <dbReference type="EC" id="3.6.1.66"/>
    </reaction>
</comment>
<keyword evidence="5" id="KW-0547">Nucleotide-binding</keyword>
<evidence type="ECO:0000256" key="14">
    <source>
        <dbReference type="ARBA" id="ARBA00078805"/>
    </source>
</evidence>
<comment type="cofactor">
    <cofactor evidence="1">
        <name>Mg(2+)</name>
        <dbReference type="ChEBI" id="CHEBI:18420"/>
    </cofactor>
</comment>
<evidence type="ECO:0000256" key="11">
    <source>
        <dbReference type="ARBA" id="ARBA00066468"/>
    </source>
</evidence>
<dbReference type="InterPro" id="IPR029001">
    <property type="entry name" value="ITPase-like_fam"/>
</dbReference>
<organism evidence="17">
    <name type="scientific">marine metagenome</name>
    <dbReference type="NCBI Taxonomy" id="408172"/>
    <lineage>
        <taxon>unclassified sequences</taxon>
        <taxon>metagenomes</taxon>
        <taxon>ecological metagenomes</taxon>
    </lineage>
</organism>
<dbReference type="NCBIfam" id="TIGR00042">
    <property type="entry name" value="RdgB/HAM1 family non-canonical purine NTP pyrophosphatase"/>
    <property type="match status" value="1"/>
</dbReference>
<dbReference type="InterPro" id="IPR002637">
    <property type="entry name" value="RdgB/HAM1"/>
</dbReference>
<dbReference type="PANTHER" id="PTHR11067:SF9">
    <property type="entry name" value="INOSINE TRIPHOSPHATE PYROPHOSPHATASE"/>
    <property type="match status" value="1"/>
</dbReference>
<evidence type="ECO:0000256" key="2">
    <source>
        <dbReference type="ARBA" id="ARBA00008023"/>
    </source>
</evidence>
<dbReference type="Gene3D" id="3.90.950.10">
    <property type="match status" value="1"/>
</dbReference>
<dbReference type="FunFam" id="3.90.950.10:FF:000001">
    <property type="entry name" value="dITP/XTP pyrophosphatase"/>
    <property type="match status" value="1"/>
</dbReference>
<gene>
    <name evidence="17" type="ORF">METZ01_LOCUS375692</name>
</gene>
<dbReference type="GO" id="GO:0036220">
    <property type="term" value="F:ITP diphosphatase activity"/>
    <property type="evidence" value="ECO:0007669"/>
    <property type="project" value="UniProtKB-EC"/>
</dbReference>
<evidence type="ECO:0000256" key="16">
    <source>
        <dbReference type="ARBA" id="ARBA00083635"/>
    </source>
</evidence>
<keyword evidence="6" id="KW-0378">Hydrolase</keyword>
<keyword evidence="4" id="KW-0479">Metal-binding</keyword>
<dbReference type="AlphaFoldDB" id="A0A382TN05"/>
<evidence type="ECO:0000256" key="15">
    <source>
        <dbReference type="ARBA" id="ARBA00083186"/>
    </source>
</evidence>
<dbReference type="GO" id="GO:0009146">
    <property type="term" value="P:purine nucleoside triphosphate catabolic process"/>
    <property type="evidence" value="ECO:0007669"/>
    <property type="project" value="UniProtKB-ARBA"/>
</dbReference>
<dbReference type="EMBL" id="UINC01137474">
    <property type="protein sequence ID" value="SVD22838.1"/>
    <property type="molecule type" value="Genomic_DNA"/>
</dbReference>
<dbReference type="HAMAP" id="MF_01405">
    <property type="entry name" value="Non_canon_purine_NTPase"/>
    <property type="match status" value="1"/>
</dbReference>
<comment type="catalytic activity">
    <reaction evidence="9">
        <text>dITP + H2O = dIMP + diphosphate + H(+)</text>
        <dbReference type="Rhea" id="RHEA:28342"/>
        <dbReference type="ChEBI" id="CHEBI:15377"/>
        <dbReference type="ChEBI" id="CHEBI:15378"/>
        <dbReference type="ChEBI" id="CHEBI:33019"/>
        <dbReference type="ChEBI" id="CHEBI:61194"/>
        <dbReference type="ChEBI" id="CHEBI:61382"/>
        <dbReference type="EC" id="3.6.1.66"/>
    </reaction>
</comment>
<dbReference type="GO" id="GO:0005829">
    <property type="term" value="C:cytosol"/>
    <property type="evidence" value="ECO:0007669"/>
    <property type="project" value="TreeGrafter"/>
</dbReference>
<dbReference type="GO" id="GO:0046872">
    <property type="term" value="F:metal ion binding"/>
    <property type="evidence" value="ECO:0007669"/>
    <property type="project" value="UniProtKB-KW"/>
</dbReference>
<dbReference type="EC" id="3.6.1.66" evidence="11"/>
<dbReference type="Pfam" id="PF01725">
    <property type="entry name" value="Ham1p_like"/>
    <property type="match status" value="1"/>
</dbReference>
<reference evidence="17" key="1">
    <citation type="submission" date="2018-05" db="EMBL/GenBank/DDBJ databases">
        <authorList>
            <person name="Lanie J.A."/>
            <person name="Ng W.-L."/>
            <person name="Kazmierczak K.M."/>
            <person name="Andrzejewski T.M."/>
            <person name="Davidsen T.M."/>
            <person name="Wayne K.J."/>
            <person name="Tettelin H."/>
            <person name="Glass J.I."/>
            <person name="Rusch D."/>
            <person name="Podicherti R."/>
            <person name="Tsui H.-C.T."/>
            <person name="Winkler M.E."/>
        </authorList>
    </citation>
    <scope>NUCLEOTIDE SEQUENCE</scope>
</reference>
<evidence type="ECO:0000256" key="13">
    <source>
        <dbReference type="ARBA" id="ARBA00075987"/>
    </source>
</evidence>
<dbReference type="GO" id="GO:0017111">
    <property type="term" value="F:ribonucleoside triphosphate phosphatase activity"/>
    <property type="evidence" value="ECO:0007669"/>
    <property type="project" value="InterPro"/>
</dbReference>
<sequence>MVKKLLIATHNSGKVREFSRMLSQLSTDMVFDVVGLDDLRIDIEVEETGSTFEENAVLKARQYADASGEVTLADDSGLVVDALSGAPGVLSARYGGDGLDDEGRVNLLLENMHDVPGWQRSARFVAVIALVGPGVPDGLVTSEGVIEGAIMHEPIGHDGFGYDPVFWIPSCTKTTAQMSAAEKDAISHRGIALRRMSSTFKVLFSS</sequence>
<dbReference type="GO" id="GO:0009117">
    <property type="term" value="P:nucleotide metabolic process"/>
    <property type="evidence" value="ECO:0007669"/>
    <property type="project" value="UniProtKB-KW"/>
</dbReference>
<dbReference type="GO" id="GO:0035870">
    <property type="term" value="F:dITP diphosphatase activity"/>
    <property type="evidence" value="ECO:0007669"/>
    <property type="project" value="UniProtKB-ARBA"/>
</dbReference>
<evidence type="ECO:0000256" key="4">
    <source>
        <dbReference type="ARBA" id="ARBA00022723"/>
    </source>
</evidence>
<evidence type="ECO:0000256" key="9">
    <source>
        <dbReference type="ARBA" id="ARBA00051875"/>
    </source>
</evidence>
<evidence type="ECO:0000256" key="3">
    <source>
        <dbReference type="ARBA" id="ARBA00011738"/>
    </source>
</evidence>
<dbReference type="SUPFAM" id="SSF52972">
    <property type="entry name" value="ITPase-like"/>
    <property type="match status" value="1"/>
</dbReference>
<evidence type="ECO:0000256" key="8">
    <source>
        <dbReference type="ARBA" id="ARBA00023080"/>
    </source>
</evidence>
<evidence type="ECO:0000256" key="12">
    <source>
        <dbReference type="ARBA" id="ARBA00071289"/>
    </source>
</evidence>
<evidence type="ECO:0000256" key="5">
    <source>
        <dbReference type="ARBA" id="ARBA00022741"/>
    </source>
</evidence>
<dbReference type="GO" id="GO:0036222">
    <property type="term" value="F:XTP diphosphatase activity"/>
    <property type="evidence" value="ECO:0007669"/>
    <property type="project" value="UniProtKB-ARBA"/>
</dbReference>
<evidence type="ECO:0000256" key="6">
    <source>
        <dbReference type="ARBA" id="ARBA00022801"/>
    </source>
</evidence>
<dbReference type="GO" id="GO:0000166">
    <property type="term" value="F:nucleotide binding"/>
    <property type="evidence" value="ECO:0007669"/>
    <property type="project" value="UniProtKB-KW"/>
</dbReference>
<evidence type="ECO:0000256" key="1">
    <source>
        <dbReference type="ARBA" id="ARBA00001946"/>
    </source>
</evidence>
<dbReference type="InterPro" id="IPR020922">
    <property type="entry name" value="dITP/XTP_pyrophosphatase"/>
</dbReference>
<comment type="similarity">
    <text evidence="2">Belongs to the HAM1 NTPase family.</text>
</comment>
<proteinExistence type="inferred from homology"/>
<keyword evidence="7" id="KW-0460">Magnesium</keyword>
<protein>
    <recommendedName>
        <fullName evidence="12">dITP/XTP pyrophosphatase</fullName>
        <ecNumber evidence="11">3.6.1.66</ecNumber>
    </recommendedName>
    <alternativeName>
        <fullName evidence="13">Non-canonical purine NTP pyrophosphatase</fullName>
    </alternativeName>
    <alternativeName>
        <fullName evidence="14">Non-standard purine NTP pyrophosphatase</fullName>
    </alternativeName>
    <alternativeName>
        <fullName evidence="16">Nucleoside-triphosphate diphosphatase</fullName>
    </alternativeName>
    <alternativeName>
        <fullName evidence="15">Nucleoside-triphosphate pyrophosphatase</fullName>
    </alternativeName>
</protein>
<keyword evidence="8" id="KW-0546">Nucleotide metabolism</keyword>
<comment type="subunit">
    <text evidence="3">Homodimer.</text>
</comment>
<dbReference type="CDD" id="cd00515">
    <property type="entry name" value="HAM1"/>
    <property type="match status" value="1"/>
</dbReference>
<dbReference type="PANTHER" id="PTHR11067">
    <property type="entry name" value="INOSINE TRIPHOSPHATE PYROPHOSPHATASE/HAM1 PROTEIN"/>
    <property type="match status" value="1"/>
</dbReference>